<protein>
    <submittedName>
        <fullName evidence="1">Uncharacterized protein</fullName>
    </submittedName>
</protein>
<evidence type="ECO:0000313" key="1">
    <source>
        <dbReference type="EMBL" id="CAI2379418.1"/>
    </source>
</evidence>
<keyword evidence="2" id="KW-1185">Reference proteome</keyword>
<evidence type="ECO:0000313" key="2">
    <source>
        <dbReference type="Proteomes" id="UP001295684"/>
    </source>
</evidence>
<dbReference type="EMBL" id="CAMPGE010021259">
    <property type="protein sequence ID" value="CAI2379418.1"/>
    <property type="molecule type" value="Genomic_DNA"/>
</dbReference>
<reference evidence="1" key="1">
    <citation type="submission" date="2023-07" db="EMBL/GenBank/DDBJ databases">
        <authorList>
            <consortium name="AG Swart"/>
            <person name="Singh M."/>
            <person name="Singh A."/>
            <person name="Seah K."/>
            <person name="Emmerich C."/>
        </authorList>
    </citation>
    <scope>NUCLEOTIDE SEQUENCE</scope>
    <source>
        <strain evidence="1">DP1</strain>
    </source>
</reference>
<comment type="caution">
    <text evidence="1">The sequence shown here is derived from an EMBL/GenBank/DDBJ whole genome shotgun (WGS) entry which is preliminary data.</text>
</comment>
<organism evidence="1 2">
    <name type="scientific">Euplotes crassus</name>
    <dbReference type="NCBI Taxonomy" id="5936"/>
    <lineage>
        <taxon>Eukaryota</taxon>
        <taxon>Sar</taxon>
        <taxon>Alveolata</taxon>
        <taxon>Ciliophora</taxon>
        <taxon>Intramacronucleata</taxon>
        <taxon>Spirotrichea</taxon>
        <taxon>Hypotrichia</taxon>
        <taxon>Euplotida</taxon>
        <taxon>Euplotidae</taxon>
        <taxon>Moneuplotes</taxon>
    </lineage>
</organism>
<gene>
    <name evidence="1" type="ORF">ECRASSUSDP1_LOCUS20828</name>
</gene>
<name>A0AAD2D4N3_EUPCR</name>
<sequence length="245" mass="27992">MKRTREISLLKQEESNNQEILSNIITKICEIEVDKESVEDFVASHQIKGIDKLLPLLQKLLTGCSLVPKWKKIDLKVKKKSHRLTLLTSKLPYLHSEILDFRNSSPNLTKLTPKLSTHLCSSLPHILSEVSIFKWTLNGHHLSKIISQSKCLKLYISLCSINLKTLCFREDVDWGIATLVFEYCSLARVSTTEQESAMTLLFQAISECGLKKSLRNLHVIYCCEEREEIKKQAVLFGLKGILSCY</sequence>
<proteinExistence type="predicted"/>
<dbReference type="Proteomes" id="UP001295684">
    <property type="component" value="Unassembled WGS sequence"/>
</dbReference>
<dbReference type="AlphaFoldDB" id="A0AAD2D4N3"/>
<accession>A0AAD2D4N3</accession>